<dbReference type="AlphaFoldDB" id="A0A9D5K8F6"/>
<dbReference type="Gene3D" id="2.60.40.3800">
    <property type="match status" value="1"/>
</dbReference>
<evidence type="ECO:0000259" key="2">
    <source>
        <dbReference type="Pfam" id="PF01364"/>
    </source>
</evidence>
<dbReference type="Gene3D" id="3.40.50.1460">
    <property type="match status" value="1"/>
</dbReference>
<sequence>SSGIELISSSGELSFSIQTPGYLTETINNAETRIRLDGENTSYTGLTGYPRLPVMTYTFALPPGSRLKKAEFSGTRFVLPGEYQVEASLPPMYLNPSNSRNAESYELYSQTRKKVYSGQEPVPVTLGEVHATGERREYSLVTVTLFPFHFEPTTSTLSVAPSIDINLEYEPVDAEHASFISRFLAEGTIYPDVPEHVYNAEQARQWYRPDERLLEGERMVIITTDEIKGSSQAKLGWYGEWRRNNGFLMTYFITVEEIAESAEGDDLPQKIRNWLRSHAQSYEYLLIIGHHDDIPMRILTPYNNNCYTGEPTTTPNPSDLYYADLSMPDNQSWNDDEDAYYGEAMSLSGFLDMQDSPDLETELHVGRINTSDPEEIGQTLEHIWMFEYDKSASYKDASVLAGSWLWYPNRNGWGLPGFDAAYYMEYLINNSVVKRSEATTLYEEAGLMPSTYSADLALTKDNLLDELMNNEVGIFIENNHGLNKAFYRSVWVTDDDEVPQDYELSSPQALGSSNTWELKGGKSNVAFLLSCLNGEPESDPCLAQALLNDGSVSVLAHTRSALGEYGWTDYSGSGQNSLYYYVLENYLKKPATYDYVLGPAMDAGRLSYYNAEKSTRHRFLNCYGHALFGDPALRHYGREGALPEGIIQNPADEQKSIGFSVDESGKVSYSLPQSNHIRLEVWDALGRKVQTLEQGYRTSGNHSIDWFSNRLPKGTYFLTLRFDGLTYTTKAMVLH</sequence>
<accession>A0A9D5K8F6</accession>
<dbReference type="Gene3D" id="3.40.50.10390">
    <property type="entry name" value="Gingipain r, domain 1"/>
    <property type="match status" value="1"/>
</dbReference>
<dbReference type="SUPFAM" id="SSF52129">
    <property type="entry name" value="Caspase-like"/>
    <property type="match status" value="1"/>
</dbReference>
<comment type="caution">
    <text evidence="3">The sequence shown here is derived from an EMBL/GenBank/DDBJ whole genome shotgun (WGS) entry which is preliminary data.</text>
</comment>
<organism evidence="3 4">
    <name type="scientific">candidate division WOR-3 bacterium</name>
    <dbReference type="NCBI Taxonomy" id="2052148"/>
    <lineage>
        <taxon>Bacteria</taxon>
        <taxon>Bacteria division WOR-3</taxon>
    </lineage>
</organism>
<protein>
    <submittedName>
        <fullName evidence="3">T9SS type A sorting domain-containing protein</fullName>
    </submittedName>
</protein>
<dbReference type="InterPro" id="IPR029031">
    <property type="entry name" value="Gingipain_N_sf"/>
</dbReference>
<dbReference type="InterPro" id="IPR029030">
    <property type="entry name" value="Caspase-like_dom_sf"/>
</dbReference>
<dbReference type="EMBL" id="WJKJ01000081">
    <property type="protein sequence ID" value="MBD3364085.1"/>
    <property type="molecule type" value="Genomic_DNA"/>
</dbReference>
<evidence type="ECO:0000313" key="4">
    <source>
        <dbReference type="Proteomes" id="UP000630660"/>
    </source>
</evidence>
<dbReference type="InterPro" id="IPR026444">
    <property type="entry name" value="Secre_tail"/>
</dbReference>
<feature type="domain" description="Gingipain" evidence="2">
    <location>
        <begin position="219"/>
        <end position="634"/>
    </location>
</feature>
<keyword evidence="1" id="KW-0732">Signal</keyword>
<dbReference type="Pfam" id="PF01364">
    <property type="entry name" value="Peptidase_C25"/>
    <property type="match status" value="1"/>
</dbReference>
<name>A0A9D5K8F6_UNCW3</name>
<reference evidence="3" key="1">
    <citation type="submission" date="2019-11" db="EMBL/GenBank/DDBJ databases">
        <title>Microbial mats filling the niche in hypersaline microbial mats.</title>
        <authorList>
            <person name="Wong H.L."/>
            <person name="Macleod F.I."/>
            <person name="White R.A. III"/>
            <person name="Burns B.P."/>
        </authorList>
    </citation>
    <scope>NUCLEOTIDE SEQUENCE</scope>
    <source>
        <strain evidence="3">Bin_327</strain>
    </source>
</reference>
<evidence type="ECO:0000313" key="3">
    <source>
        <dbReference type="EMBL" id="MBD3364085.1"/>
    </source>
</evidence>
<feature type="non-terminal residue" evidence="3">
    <location>
        <position position="1"/>
    </location>
</feature>
<dbReference type="NCBIfam" id="TIGR04183">
    <property type="entry name" value="Por_Secre_tail"/>
    <property type="match status" value="1"/>
</dbReference>
<dbReference type="InterPro" id="IPR001769">
    <property type="entry name" value="Gingipain"/>
</dbReference>
<evidence type="ECO:0000256" key="1">
    <source>
        <dbReference type="ARBA" id="ARBA00022729"/>
    </source>
</evidence>
<dbReference type="Proteomes" id="UP000630660">
    <property type="component" value="Unassembled WGS sequence"/>
</dbReference>
<dbReference type="InterPro" id="IPR038490">
    <property type="entry name" value="Gingipain_propep_sf"/>
</dbReference>
<dbReference type="Gene3D" id="2.60.40.4070">
    <property type="match status" value="1"/>
</dbReference>
<dbReference type="GO" id="GO:0008234">
    <property type="term" value="F:cysteine-type peptidase activity"/>
    <property type="evidence" value="ECO:0007669"/>
    <property type="project" value="InterPro"/>
</dbReference>
<gene>
    <name evidence="3" type="ORF">GF359_02605</name>
</gene>
<proteinExistence type="predicted"/>
<dbReference type="GO" id="GO:0006508">
    <property type="term" value="P:proteolysis"/>
    <property type="evidence" value="ECO:0007669"/>
    <property type="project" value="InterPro"/>
</dbReference>